<keyword evidence="2" id="KW-0328">Glycosyltransferase</keyword>
<dbReference type="SUPFAM" id="SSF53756">
    <property type="entry name" value="UDP-Glycosyltransferase/glycogen phosphorylase"/>
    <property type="match status" value="1"/>
</dbReference>
<dbReference type="InterPro" id="IPR050194">
    <property type="entry name" value="Glycosyltransferase_grp1"/>
</dbReference>
<dbReference type="PANTHER" id="PTHR45947:SF3">
    <property type="entry name" value="SULFOQUINOVOSYL TRANSFERASE SQD2"/>
    <property type="match status" value="1"/>
</dbReference>
<dbReference type="CDD" id="cd03801">
    <property type="entry name" value="GT4_PimA-like"/>
    <property type="match status" value="1"/>
</dbReference>
<name>A0ABP8ZDZ1_9MICO</name>
<dbReference type="Pfam" id="PF13579">
    <property type="entry name" value="Glyco_trans_4_4"/>
    <property type="match status" value="1"/>
</dbReference>
<dbReference type="Gene3D" id="3.40.50.2000">
    <property type="entry name" value="Glycogen Phosphorylase B"/>
    <property type="match status" value="2"/>
</dbReference>
<reference evidence="6" key="1">
    <citation type="journal article" date="2019" name="Int. J. Syst. Evol. Microbiol.">
        <title>The Global Catalogue of Microorganisms (GCM) 10K type strain sequencing project: providing services to taxonomists for standard genome sequencing and annotation.</title>
        <authorList>
            <consortium name="The Broad Institute Genomics Platform"/>
            <consortium name="The Broad Institute Genome Sequencing Center for Infectious Disease"/>
            <person name="Wu L."/>
            <person name="Ma J."/>
        </authorList>
    </citation>
    <scope>NUCLEOTIDE SEQUENCE [LARGE SCALE GENOMIC DNA]</scope>
    <source>
        <strain evidence="6">JCM 19015</strain>
    </source>
</reference>
<dbReference type="InterPro" id="IPR028098">
    <property type="entry name" value="Glyco_trans_4-like_N"/>
</dbReference>
<evidence type="ECO:0000256" key="3">
    <source>
        <dbReference type="ARBA" id="ARBA00022679"/>
    </source>
</evidence>
<gene>
    <name evidence="5" type="ORF">GCM10025783_28360</name>
</gene>
<protein>
    <recommendedName>
        <fullName evidence="1">D-inositol 3-phosphate glycosyltransferase</fullName>
    </recommendedName>
</protein>
<dbReference type="Proteomes" id="UP001500121">
    <property type="component" value="Unassembled WGS sequence"/>
</dbReference>
<evidence type="ECO:0000256" key="2">
    <source>
        <dbReference type="ARBA" id="ARBA00022676"/>
    </source>
</evidence>
<organism evidence="5 6">
    <name type="scientific">Amnibacterium soli</name>
    <dbReference type="NCBI Taxonomy" id="1282736"/>
    <lineage>
        <taxon>Bacteria</taxon>
        <taxon>Bacillati</taxon>
        <taxon>Actinomycetota</taxon>
        <taxon>Actinomycetes</taxon>
        <taxon>Micrococcales</taxon>
        <taxon>Microbacteriaceae</taxon>
        <taxon>Amnibacterium</taxon>
    </lineage>
</organism>
<evidence type="ECO:0000313" key="5">
    <source>
        <dbReference type="EMBL" id="GAA4753775.1"/>
    </source>
</evidence>
<proteinExistence type="predicted"/>
<evidence type="ECO:0000256" key="1">
    <source>
        <dbReference type="ARBA" id="ARBA00021292"/>
    </source>
</evidence>
<accession>A0ABP8ZDZ1</accession>
<evidence type="ECO:0000259" key="4">
    <source>
        <dbReference type="Pfam" id="PF13579"/>
    </source>
</evidence>
<comment type="caution">
    <text evidence="5">The sequence shown here is derived from an EMBL/GenBank/DDBJ whole genome shotgun (WGS) entry which is preliminary data.</text>
</comment>
<dbReference type="Pfam" id="PF13692">
    <property type="entry name" value="Glyco_trans_1_4"/>
    <property type="match status" value="1"/>
</dbReference>
<sequence>MRIAQVTSSLAEPLGGAEQYCVELSLWLATHGHEVTLYGHGADDQLLARCASADVKVMELAVPRPYAPGARSSSALAKLRFHGLDLIESFFPRRAVRAVADGPFDVIHVHRWSGLGAALLRRGRSATAHTVHDYALVDTTATSVREGQPVDRLPLPQRLRARALRAVTAELDLAVFPTARTRDRHLALGAEFDAGRTAVLGHGWRLPPATAGTAARRPGSFSVLYMGKLTEAKGVDRLLTAWKQGVPGARLSLAGAGELETAARSAAADRDDVDYLGWLSKEDQASVMTSTDLLVLPSRWPENFPLVMAEALVAGVPVLATRLNAPDLLRDGVNALVVEDSEQGIRDGLRRLAASPELQARLRAGARTSAEELDFDRHGEKVAALLSQIATRYSDR</sequence>
<feature type="domain" description="Glycosyltransferase subfamily 4-like N-terminal" evidence="4">
    <location>
        <begin position="15"/>
        <end position="201"/>
    </location>
</feature>
<dbReference type="RefSeq" id="WP_345481957.1">
    <property type="nucleotide sequence ID" value="NZ_BAABLP010000006.1"/>
</dbReference>
<dbReference type="PANTHER" id="PTHR45947">
    <property type="entry name" value="SULFOQUINOVOSYL TRANSFERASE SQD2"/>
    <property type="match status" value="1"/>
</dbReference>
<evidence type="ECO:0000313" key="6">
    <source>
        <dbReference type="Proteomes" id="UP001500121"/>
    </source>
</evidence>
<keyword evidence="3" id="KW-0808">Transferase</keyword>
<dbReference type="EMBL" id="BAABLP010000006">
    <property type="protein sequence ID" value="GAA4753775.1"/>
    <property type="molecule type" value="Genomic_DNA"/>
</dbReference>
<keyword evidence="6" id="KW-1185">Reference proteome</keyword>